<dbReference type="Gene3D" id="3.50.50.60">
    <property type="entry name" value="FAD/NAD(P)-binding domain"/>
    <property type="match status" value="1"/>
</dbReference>
<reference evidence="1 2" key="1">
    <citation type="submission" date="2016-10" db="EMBL/GenBank/DDBJ databases">
        <authorList>
            <person name="de Groot N.N."/>
        </authorList>
    </citation>
    <scope>NUCLEOTIDE SEQUENCE [LARGE SCALE GENOMIC DNA]</scope>
    <source>
        <strain>GEY</strain>
        <strain evidence="2">DSM 9560</strain>
    </source>
</reference>
<dbReference type="OrthoDB" id="8845488at2"/>
<dbReference type="SUPFAM" id="SSF51905">
    <property type="entry name" value="FAD/NAD(P)-binding domain"/>
    <property type="match status" value="1"/>
</dbReference>
<organism evidence="1 2">
    <name type="scientific">Thermoflexibacter ruber</name>
    <dbReference type="NCBI Taxonomy" id="1003"/>
    <lineage>
        <taxon>Bacteria</taxon>
        <taxon>Pseudomonadati</taxon>
        <taxon>Bacteroidota</taxon>
        <taxon>Cytophagia</taxon>
        <taxon>Cytophagales</taxon>
        <taxon>Thermoflexibacteraceae</taxon>
        <taxon>Thermoflexibacter</taxon>
    </lineage>
</organism>
<name>A0A1I2JG62_9BACT</name>
<dbReference type="Pfam" id="PF13450">
    <property type="entry name" value="NAD_binding_8"/>
    <property type="match status" value="1"/>
</dbReference>
<dbReference type="InterPro" id="IPR050464">
    <property type="entry name" value="Zeta_carotene_desat/Oxidored"/>
</dbReference>
<gene>
    <name evidence="1" type="ORF">SAMN04488541_10477</name>
</gene>
<dbReference type="PANTHER" id="PTHR42923">
    <property type="entry name" value="PROTOPORPHYRINOGEN OXIDASE"/>
    <property type="match status" value="1"/>
</dbReference>
<evidence type="ECO:0000313" key="1">
    <source>
        <dbReference type="EMBL" id="SFF52147.1"/>
    </source>
</evidence>
<dbReference type="AlphaFoldDB" id="A0A1I2JG62"/>
<dbReference type="PANTHER" id="PTHR42923:SF46">
    <property type="entry name" value="AMINE OXIDASE"/>
    <property type="match status" value="1"/>
</dbReference>
<accession>A0A1I2JG62</accession>
<protein>
    <submittedName>
        <fullName evidence="1">NAD(P)-binding Rossmann-like domain-containing protein</fullName>
    </submittedName>
</protein>
<dbReference type="EMBL" id="FONY01000047">
    <property type="protein sequence ID" value="SFF52147.1"/>
    <property type="molecule type" value="Genomic_DNA"/>
</dbReference>
<dbReference type="STRING" id="1003.SAMN04488541_10477"/>
<sequence>MTKKKIVILGGGMASLSAAYELTNYDGWQNDYEITLYQMGWRVGGKTSTGRGVHDRIEEVGIHIFQGWYENAFKIFQEAYAYCEHNNLFPPDFPFKTWKDAFVQEDATLLTQWFEPKGKWISRNWVFPANNLVPGQGGSQPISVAIEKMLYMLHELIFGLPNQQTENKGIWGVIKKLLGLNNKESELAKASKDYIAKATQTAKRSSLLRELFADVASLAPHLFLKNAADKIKDLKGNPVIYEEIIELLEEFTKWFVGFTNLFPKDSERIYWIRVIGEFGLVAIRGFLEDIYDPKTNQLNFNNINHLDFRAWLAQKGLTPLTLDSAVVRFLYTGTFANLYGGNGLIGAGTAMNFLSASVGYKGAFVWKFKAGTGDTLVAPIYNMLAHRGVKFKFFHKAVQVHHSETGEIEQITIAKQVDLIQEPYQPLTPIKGELTWANKPDYSQIVPEQAKKLQEENINLESAWSPWQNVSEFVLKKGEDFDAVILGIPVAALGGENGICKEIINANDSWQKMYQNVKTTATQSVQAWISKDYTALGMDLAQWGIQKGATPNLVTYASPLYSWIDMSIVLPQESWQEGKQPPMLLYYCGSMTDPDYIPPFSDTQYPQKEIDRLVYTTQQWLNDNMGYFFPNATSIEYPQGFDLSILFDMYDRPNATPNEKLLSQYLRVNVNPWDRYTLSIPNSGFYRLKTDQSGYKNLFLTGDWIDFGVNVGYIEGAVNSGFQAGQAVRKFLQLPINKVEMGELKI</sequence>
<evidence type="ECO:0000313" key="2">
    <source>
        <dbReference type="Proteomes" id="UP000199513"/>
    </source>
</evidence>
<keyword evidence="2" id="KW-1185">Reference proteome</keyword>
<dbReference type="GO" id="GO:0016491">
    <property type="term" value="F:oxidoreductase activity"/>
    <property type="evidence" value="ECO:0007669"/>
    <property type="project" value="TreeGrafter"/>
</dbReference>
<dbReference type="RefSeq" id="WP_091549108.1">
    <property type="nucleotide sequence ID" value="NZ_FONY01000047.1"/>
</dbReference>
<dbReference type="InterPro" id="IPR036188">
    <property type="entry name" value="FAD/NAD-bd_sf"/>
</dbReference>
<proteinExistence type="predicted"/>
<dbReference type="Proteomes" id="UP000199513">
    <property type="component" value="Unassembled WGS sequence"/>
</dbReference>